<dbReference type="Proteomes" id="UP001246690">
    <property type="component" value="Chromosome"/>
</dbReference>
<dbReference type="PROSITE" id="PS50931">
    <property type="entry name" value="HTH_LYSR"/>
    <property type="match status" value="1"/>
</dbReference>
<evidence type="ECO:0000256" key="3">
    <source>
        <dbReference type="ARBA" id="ARBA00023125"/>
    </source>
</evidence>
<dbReference type="InterPro" id="IPR050389">
    <property type="entry name" value="LysR-type_TF"/>
</dbReference>
<proteinExistence type="inferred from homology"/>
<reference evidence="6 7" key="1">
    <citation type="submission" date="2023-09" db="EMBL/GenBank/DDBJ databases">
        <title>Buttiauxella selenatireducens sp. nov., isolated from the rhizosphere of Cardamine hupingshanesis.</title>
        <authorList>
            <person name="Zhang S."/>
            <person name="Xu Z."/>
            <person name="Wang H."/>
            <person name="Guo Y."/>
        </authorList>
    </citation>
    <scope>NUCLEOTIDE SEQUENCE [LARGE SCALE GENOMIC DNA]</scope>
    <source>
        <strain evidence="6 7">R73</strain>
    </source>
</reference>
<protein>
    <submittedName>
        <fullName evidence="6">LysR family transcriptional regulator</fullName>
    </submittedName>
</protein>
<evidence type="ECO:0000256" key="1">
    <source>
        <dbReference type="ARBA" id="ARBA00009437"/>
    </source>
</evidence>
<dbReference type="Pfam" id="PF00126">
    <property type="entry name" value="HTH_1"/>
    <property type="match status" value="1"/>
</dbReference>
<feature type="domain" description="HTH lysR-type" evidence="5">
    <location>
        <begin position="6"/>
        <end position="63"/>
    </location>
</feature>
<dbReference type="Gene3D" id="3.40.190.10">
    <property type="entry name" value="Periplasmic binding protein-like II"/>
    <property type="match status" value="2"/>
</dbReference>
<keyword evidence="3" id="KW-0238">DNA-binding</keyword>
<dbReference type="Pfam" id="PF03466">
    <property type="entry name" value="LysR_substrate"/>
    <property type="match status" value="1"/>
</dbReference>
<dbReference type="SUPFAM" id="SSF46785">
    <property type="entry name" value="Winged helix' DNA-binding domain"/>
    <property type="match status" value="1"/>
</dbReference>
<evidence type="ECO:0000313" key="6">
    <source>
        <dbReference type="EMBL" id="WMY76172.1"/>
    </source>
</evidence>
<keyword evidence="4" id="KW-0804">Transcription</keyword>
<dbReference type="RefSeq" id="WP_309878596.1">
    <property type="nucleotide sequence ID" value="NZ_CP133838.1"/>
</dbReference>
<evidence type="ECO:0000259" key="5">
    <source>
        <dbReference type="PROSITE" id="PS50931"/>
    </source>
</evidence>
<sequence length="299" mass="34274">MDSKKFDYNLIRYLVIIVETRSMANAAEVLNVAPSAVSYAVKKMRDHYHDPLFTRTLNGVMPTALAMNLYNKFKVIDADITNVLNLKSISQNTKRSVYIRCDPLTEFWLTEKLLRQHIIPDECSAEFRYVTLDSEQRVSKLRNKEIDIDIGLQLPGDSSLVARPLFDLDFTLICRNDHKTVGESITREQFAKERYVGFGSPFYRTLLRTDAAEAIALRETDPVIVSDSHFNLILASIFDDLLVFCPSRYVQILKKIIPIREVQCDFINRGNVKYVAHIHKQNMGDELIGRVIGLLREGV</sequence>
<evidence type="ECO:0000313" key="7">
    <source>
        <dbReference type="Proteomes" id="UP001246690"/>
    </source>
</evidence>
<name>A0ABY9SF91_9ENTR</name>
<dbReference type="PANTHER" id="PTHR30118:SF14">
    <property type="entry name" value="LYSR FAMILY TRANSCRIPTIONAL REGULATOR"/>
    <property type="match status" value="1"/>
</dbReference>
<evidence type="ECO:0000256" key="4">
    <source>
        <dbReference type="ARBA" id="ARBA00023163"/>
    </source>
</evidence>
<dbReference type="Gene3D" id="1.10.10.10">
    <property type="entry name" value="Winged helix-like DNA-binding domain superfamily/Winged helix DNA-binding domain"/>
    <property type="match status" value="1"/>
</dbReference>
<dbReference type="InterPro" id="IPR000847">
    <property type="entry name" value="LysR_HTH_N"/>
</dbReference>
<dbReference type="SUPFAM" id="SSF53850">
    <property type="entry name" value="Periplasmic binding protein-like II"/>
    <property type="match status" value="1"/>
</dbReference>
<dbReference type="InterPro" id="IPR036388">
    <property type="entry name" value="WH-like_DNA-bd_sf"/>
</dbReference>
<gene>
    <name evidence="6" type="ORF">RHD99_09685</name>
</gene>
<organism evidence="6 7">
    <name type="scientific">Buttiauxella selenatireducens</name>
    <dbReference type="NCBI Taxonomy" id="3073902"/>
    <lineage>
        <taxon>Bacteria</taxon>
        <taxon>Pseudomonadati</taxon>
        <taxon>Pseudomonadota</taxon>
        <taxon>Gammaproteobacteria</taxon>
        <taxon>Enterobacterales</taxon>
        <taxon>Enterobacteriaceae</taxon>
        <taxon>Buttiauxella</taxon>
    </lineage>
</organism>
<dbReference type="InterPro" id="IPR005119">
    <property type="entry name" value="LysR_subst-bd"/>
</dbReference>
<dbReference type="EMBL" id="CP133838">
    <property type="protein sequence ID" value="WMY76172.1"/>
    <property type="molecule type" value="Genomic_DNA"/>
</dbReference>
<dbReference type="InterPro" id="IPR036390">
    <property type="entry name" value="WH_DNA-bd_sf"/>
</dbReference>
<dbReference type="PANTHER" id="PTHR30118">
    <property type="entry name" value="HTH-TYPE TRANSCRIPTIONAL REGULATOR LEUO-RELATED"/>
    <property type="match status" value="1"/>
</dbReference>
<evidence type="ECO:0000256" key="2">
    <source>
        <dbReference type="ARBA" id="ARBA00023015"/>
    </source>
</evidence>
<comment type="similarity">
    <text evidence="1">Belongs to the LysR transcriptional regulatory family.</text>
</comment>
<keyword evidence="7" id="KW-1185">Reference proteome</keyword>
<accession>A0ABY9SF91</accession>
<keyword evidence="2" id="KW-0805">Transcription regulation</keyword>